<dbReference type="PROSITE" id="PS51192">
    <property type="entry name" value="HELICASE_ATP_BIND_1"/>
    <property type="match status" value="1"/>
</dbReference>
<feature type="region of interest" description="Disordered" evidence="9">
    <location>
        <begin position="480"/>
        <end position="663"/>
    </location>
</feature>
<proteinExistence type="inferred from homology"/>
<keyword evidence="4 8" id="KW-0347">Helicase</keyword>
<protein>
    <recommendedName>
        <fullName evidence="1">RNA helicase</fullName>
        <ecNumber evidence="1">3.6.4.13</ecNumber>
    </recommendedName>
</protein>
<sequence length="663" mass="74280">MSYSARGGNSYGLSRGSYGNNRVHTNVKERDRHGGNNLLDDLDSFVVGPLRPGPPVIKNFYSESLLISNRPQHTTDQFYVLNEMTIRGFAPKPILSFDEMQFPSSIRNVIHQLGYIRPTPIQSQAWPILLSGNDLVGIAQTGSGKTLSFILPALIHAAGQTNARSGDPLVLILAPTRELAQQIQAVGTDFCAATNARSTCIYGGAPKPPQKREIRYGIEICIATPGRLLDFVREKTINLDRVTFLVLDEADRMLDMGFEPQIRKLVKCIRPDRQTAMFSATWPKEVQKLATDFMINCSHITLGKATLNANQNIHQIVDVCEEYEKESKLAKVLAAVMRDQDCKVIIFAQTKKRVDDFFFTIKRLGYPVFPIHGDKRQQERDRVLQEFRNRSRVILIATDVAARGLDVEDVRIVINLDYPPQTEDYVHRIGRTARSGAKGTAYSFFTRENGKQAQELIQLLKDSNQDINEKLYDMAKTKYFGNNSSARGGHNYRGGLDRRNGIGGPRNNDRNANNFNNNNNNNNNNTARPTRFSNKRSRSRSPPTRSSRFDNNSHGTDYKRARTDNSRPTHDESLRNPYSSATNNNTMHSQRPHQKSQPNGITVASHPPPSMLPSSSSSSTSNPYGGFYNQITSYPPPSMYPASYQMYSQSSQQPPLPPGPPPS</sequence>
<evidence type="ECO:0000259" key="12">
    <source>
        <dbReference type="PROSITE" id="PS51195"/>
    </source>
</evidence>
<feature type="compositionally biased region" description="Basic and acidic residues" evidence="9">
    <location>
        <begin position="556"/>
        <end position="574"/>
    </location>
</feature>
<feature type="domain" description="Helicase ATP-binding" evidence="10">
    <location>
        <begin position="126"/>
        <end position="300"/>
    </location>
</feature>
<evidence type="ECO:0000256" key="3">
    <source>
        <dbReference type="ARBA" id="ARBA00022801"/>
    </source>
</evidence>
<dbReference type="EMBL" id="CAJOBE010006665">
    <property type="protein sequence ID" value="CAF4013590.1"/>
    <property type="molecule type" value="Genomic_DNA"/>
</dbReference>
<dbReference type="PROSITE" id="PS51195">
    <property type="entry name" value="Q_MOTIF"/>
    <property type="match status" value="1"/>
</dbReference>
<evidence type="ECO:0000313" key="15">
    <source>
        <dbReference type="Proteomes" id="UP000663889"/>
    </source>
</evidence>
<comment type="similarity">
    <text evidence="8">Belongs to the DEAD box helicase family.</text>
</comment>
<comment type="caution">
    <text evidence="13">The sequence shown here is derived from an EMBL/GenBank/DDBJ whole genome shotgun (WGS) entry which is preliminary data.</text>
</comment>
<evidence type="ECO:0000256" key="7">
    <source>
        <dbReference type="PROSITE-ProRule" id="PRU00552"/>
    </source>
</evidence>
<dbReference type="Pfam" id="PF00271">
    <property type="entry name" value="Helicase_C"/>
    <property type="match status" value="1"/>
</dbReference>
<evidence type="ECO:0000256" key="1">
    <source>
        <dbReference type="ARBA" id="ARBA00012552"/>
    </source>
</evidence>
<dbReference type="InterPro" id="IPR001650">
    <property type="entry name" value="Helicase_C-like"/>
</dbReference>
<evidence type="ECO:0000256" key="9">
    <source>
        <dbReference type="SAM" id="MobiDB-lite"/>
    </source>
</evidence>
<dbReference type="SMART" id="SM00490">
    <property type="entry name" value="HELICc"/>
    <property type="match status" value="1"/>
</dbReference>
<feature type="compositionally biased region" description="Low complexity" evidence="9">
    <location>
        <begin position="510"/>
        <end position="525"/>
    </location>
</feature>
<evidence type="ECO:0000313" key="13">
    <source>
        <dbReference type="EMBL" id="CAF1303060.1"/>
    </source>
</evidence>
<dbReference type="InterPro" id="IPR027417">
    <property type="entry name" value="P-loop_NTPase"/>
</dbReference>
<dbReference type="AlphaFoldDB" id="A0A815DMK3"/>
<feature type="domain" description="Helicase C-terminal" evidence="11">
    <location>
        <begin position="315"/>
        <end position="475"/>
    </location>
</feature>
<evidence type="ECO:0000256" key="4">
    <source>
        <dbReference type="ARBA" id="ARBA00022806"/>
    </source>
</evidence>
<evidence type="ECO:0000256" key="5">
    <source>
        <dbReference type="ARBA" id="ARBA00022840"/>
    </source>
</evidence>
<dbReference type="GO" id="GO:0003676">
    <property type="term" value="F:nucleic acid binding"/>
    <property type="evidence" value="ECO:0007669"/>
    <property type="project" value="InterPro"/>
</dbReference>
<dbReference type="InterPro" id="IPR000629">
    <property type="entry name" value="RNA-helicase_DEAD-box_CS"/>
</dbReference>
<dbReference type="PROSITE" id="PS00039">
    <property type="entry name" value="DEAD_ATP_HELICASE"/>
    <property type="match status" value="1"/>
</dbReference>
<dbReference type="GO" id="GO:0005524">
    <property type="term" value="F:ATP binding"/>
    <property type="evidence" value="ECO:0007669"/>
    <property type="project" value="UniProtKB-KW"/>
</dbReference>
<dbReference type="FunFam" id="3.40.50.300:FF:000008">
    <property type="entry name" value="ATP-dependent RNA helicase RhlB"/>
    <property type="match status" value="1"/>
</dbReference>
<feature type="compositionally biased region" description="Pro residues" evidence="9">
    <location>
        <begin position="654"/>
        <end position="663"/>
    </location>
</feature>
<dbReference type="InterPro" id="IPR014001">
    <property type="entry name" value="Helicase_ATP-bd"/>
</dbReference>
<dbReference type="GO" id="GO:0016787">
    <property type="term" value="F:hydrolase activity"/>
    <property type="evidence" value="ECO:0007669"/>
    <property type="project" value="UniProtKB-KW"/>
</dbReference>
<evidence type="ECO:0000259" key="11">
    <source>
        <dbReference type="PROSITE" id="PS51194"/>
    </source>
</evidence>
<dbReference type="Proteomes" id="UP000663889">
    <property type="component" value="Unassembled WGS sequence"/>
</dbReference>
<keyword evidence="5 8" id="KW-0067">ATP-binding</keyword>
<accession>A0A815DMK3</accession>
<dbReference type="EC" id="3.6.4.13" evidence="1"/>
<dbReference type="SUPFAM" id="SSF52540">
    <property type="entry name" value="P-loop containing nucleoside triphosphate hydrolases"/>
    <property type="match status" value="1"/>
</dbReference>
<name>A0A815DMK3_9BILA</name>
<dbReference type="Pfam" id="PF00270">
    <property type="entry name" value="DEAD"/>
    <property type="match status" value="1"/>
</dbReference>
<dbReference type="PROSITE" id="PS51194">
    <property type="entry name" value="HELICASE_CTER"/>
    <property type="match status" value="1"/>
</dbReference>
<dbReference type="Proteomes" id="UP000663874">
    <property type="component" value="Unassembled WGS sequence"/>
</dbReference>
<evidence type="ECO:0000259" key="10">
    <source>
        <dbReference type="PROSITE" id="PS51192"/>
    </source>
</evidence>
<dbReference type="EMBL" id="CAJNOU010002235">
    <property type="protein sequence ID" value="CAF1303060.1"/>
    <property type="molecule type" value="Genomic_DNA"/>
</dbReference>
<feature type="compositionally biased region" description="Polar residues" evidence="9">
    <location>
        <begin position="576"/>
        <end position="602"/>
    </location>
</feature>
<feature type="short sequence motif" description="Q motif" evidence="7">
    <location>
        <begin position="95"/>
        <end position="123"/>
    </location>
</feature>
<feature type="compositionally biased region" description="Low complexity" evidence="9">
    <location>
        <begin position="640"/>
        <end position="653"/>
    </location>
</feature>
<dbReference type="GO" id="GO:0003724">
    <property type="term" value="F:RNA helicase activity"/>
    <property type="evidence" value="ECO:0007669"/>
    <property type="project" value="UniProtKB-EC"/>
</dbReference>
<feature type="domain" description="DEAD-box RNA helicase Q" evidence="12">
    <location>
        <begin position="95"/>
        <end position="123"/>
    </location>
</feature>
<dbReference type="InterPro" id="IPR014014">
    <property type="entry name" value="RNA_helicase_DEAD_Q_motif"/>
</dbReference>
<comment type="catalytic activity">
    <reaction evidence="6">
        <text>ATP + H2O = ADP + phosphate + H(+)</text>
        <dbReference type="Rhea" id="RHEA:13065"/>
        <dbReference type="ChEBI" id="CHEBI:15377"/>
        <dbReference type="ChEBI" id="CHEBI:15378"/>
        <dbReference type="ChEBI" id="CHEBI:30616"/>
        <dbReference type="ChEBI" id="CHEBI:43474"/>
        <dbReference type="ChEBI" id="CHEBI:456216"/>
        <dbReference type="EC" id="3.6.4.13"/>
    </reaction>
</comment>
<dbReference type="PANTHER" id="PTHR47958">
    <property type="entry name" value="ATP-DEPENDENT RNA HELICASE DBP3"/>
    <property type="match status" value="1"/>
</dbReference>
<evidence type="ECO:0000256" key="2">
    <source>
        <dbReference type="ARBA" id="ARBA00022741"/>
    </source>
</evidence>
<keyword evidence="2 8" id="KW-0547">Nucleotide-binding</keyword>
<evidence type="ECO:0000256" key="6">
    <source>
        <dbReference type="ARBA" id="ARBA00047984"/>
    </source>
</evidence>
<keyword evidence="3 8" id="KW-0378">Hydrolase</keyword>
<dbReference type="SMART" id="SM00487">
    <property type="entry name" value="DEXDc"/>
    <property type="match status" value="1"/>
</dbReference>
<evidence type="ECO:0000313" key="14">
    <source>
        <dbReference type="EMBL" id="CAF4013590.1"/>
    </source>
</evidence>
<dbReference type="FunFam" id="3.40.50.300:FF:000079">
    <property type="entry name" value="probable ATP-dependent RNA helicase DDX17"/>
    <property type="match status" value="1"/>
</dbReference>
<feature type="compositionally biased region" description="Low complexity" evidence="9">
    <location>
        <begin position="612"/>
        <end position="623"/>
    </location>
</feature>
<organism evidence="13 15">
    <name type="scientific">Rotaria sordida</name>
    <dbReference type="NCBI Taxonomy" id="392033"/>
    <lineage>
        <taxon>Eukaryota</taxon>
        <taxon>Metazoa</taxon>
        <taxon>Spiralia</taxon>
        <taxon>Gnathifera</taxon>
        <taxon>Rotifera</taxon>
        <taxon>Eurotatoria</taxon>
        <taxon>Bdelloidea</taxon>
        <taxon>Philodinida</taxon>
        <taxon>Philodinidae</taxon>
        <taxon>Rotaria</taxon>
    </lineage>
</organism>
<evidence type="ECO:0000256" key="8">
    <source>
        <dbReference type="RuleBase" id="RU000492"/>
    </source>
</evidence>
<reference evidence="13" key="1">
    <citation type="submission" date="2021-02" db="EMBL/GenBank/DDBJ databases">
        <authorList>
            <person name="Nowell W R."/>
        </authorList>
    </citation>
    <scope>NUCLEOTIDE SEQUENCE</scope>
</reference>
<dbReference type="Gene3D" id="3.40.50.300">
    <property type="entry name" value="P-loop containing nucleotide triphosphate hydrolases"/>
    <property type="match status" value="2"/>
</dbReference>
<dbReference type="InterPro" id="IPR011545">
    <property type="entry name" value="DEAD/DEAH_box_helicase_dom"/>
</dbReference>
<dbReference type="CDD" id="cd18787">
    <property type="entry name" value="SF2_C_DEAD"/>
    <property type="match status" value="1"/>
</dbReference>
<gene>
    <name evidence="14" type="ORF">FNK824_LOCUS26648</name>
    <name evidence="13" type="ORF">SEV965_LOCUS26394</name>
</gene>